<accession>A0ABZ2XF27</accession>
<dbReference type="Proteomes" id="UP001479520">
    <property type="component" value="Chromosome"/>
</dbReference>
<dbReference type="EMBL" id="CP151406">
    <property type="protein sequence ID" value="WZJ21151.1"/>
    <property type="molecule type" value="Genomic_DNA"/>
</dbReference>
<dbReference type="PANTHER" id="PTHR43174">
    <property type="entry name" value="UDP-N-ACETYLGLUCOSAMINE 2-EPIMERASE"/>
    <property type="match status" value="1"/>
</dbReference>
<dbReference type="NCBIfam" id="TIGR03568">
    <property type="entry name" value="NeuC_NnaA"/>
    <property type="match status" value="1"/>
</dbReference>
<proteinExistence type="predicted"/>
<feature type="domain" description="UDP-N-acetylglucosamine 2-epimerase" evidence="1">
    <location>
        <begin position="28"/>
        <end position="360"/>
    </location>
</feature>
<dbReference type="RefSeq" id="WP_341743513.1">
    <property type="nucleotide sequence ID" value="NZ_CP151406.1"/>
</dbReference>
<reference evidence="2 3" key="1">
    <citation type="submission" date="2024-04" db="EMBL/GenBank/DDBJ databases">
        <title>Dissimilatory iodate-reducing microorganisms contribute to the enrichment of iodine in groundwater.</title>
        <authorList>
            <person name="Jiang Z."/>
        </authorList>
    </citation>
    <scope>NUCLEOTIDE SEQUENCE [LARGE SCALE GENOMIC DNA]</scope>
    <source>
        <strain evidence="2 3">NCP973</strain>
    </source>
</reference>
<dbReference type="PANTHER" id="PTHR43174:SF3">
    <property type="entry name" value="UDP-N-ACETYLGLUCOSAMINE 2-EPIMERASE"/>
    <property type="match status" value="1"/>
</dbReference>
<protein>
    <submittedName>
        <fullName evidence="2">UDP-N-acetylglucosamine 2-epimerase</fullName>
        <ecNumber evidence="2">3.2.1.183</ecNumber>
    </submittedName>
</protein>
<dbReference type="InterPro" id="IPR020004">
    <property type="entry name" value="UDP-GlcNAc_Epase"/>
</dbReference>
<dbReference type="GO" id="GO:0016798">
    <property type="term" value="F:hydrolase activity, acting on glycosyl bonds"/>
    <property type="evidence" value="ECO:0007669"/>
    <property type="project" value="UniProtKB-KW"/>
</dbReference>
<evidence type="ECO:0000259" key="1">
    <source>
        <dbReference type="Pfam" id="PF02350"/>
    </source>
</evidence>
<name>A0ABZ2XF27_9RHOO</name>
<dbReference type="Pfam" id="PF02350">
    <property type="entry name" value="Epimerase_2"/>
    <property type="match status" value="1"/>
</dbReference>
<sequence>MSSLQRRKIIFLTGTRADFGKLKSLMLRLQADEHFEVHVFITGMHMLSKYGSTWDEVRKAGLLNLYRFINQNENDSMDQVLAKTVAGLSDYVKEMLPEMIVVHGDRIEALAGALVGALNNIRVAHIEGGEVSGTIDEVIRHSISKMSHLHFVANEQARKRLVQLGERSETIHVIGSPDVDVMNSANLPSLEEVRGYYGFDFGEYAILMFHPVTTEIKLIRQQVAVLVDSILETGQNFVVLYPNNDHGTDIILNEYTRLRNSNRIAIYPSMRFEYFLTLLKHAQYIIGNSSAGIREAPHFGVPTINLGSRQHKRVQTPSVMEVMITKRDILDAIARVPSIPRTPRTLFGDGNSALAFHQILRDIATWDRDIQKYFVDCM</sequence>
<dbReference type="SUPFAM" id="SSF53756">
    <property type="entry name" value="UDP-Glycosyltransferase/glycogen phosphorylase"/>
    <property type="match status" value="1"/>
</dbReference>
<keyword evidence="3" id="KW-1185">Reference proteome</keyword>
<dbReference type="InterPro" id="IPR003331">
    <property type="entry name" value="UDP_GlcNAc_Epimerase_2_dom"/>
</dbReference>
<evidence type="ECO:0000313" key="2">
    <source>
        <dbReference type="EMBL" id="WZJ21151.1"/>
    </source>
</evidence>
<keyword evidence="2" id="KW-0378">Hydrolase</keyword>
<dbReference type="EC" id="3.2.1.183" evidence="2"/>
<dbReference type="InterPro" id="IPR029767">
    <property type="entry name" value="WecB-like"/>
</dbReference>
<gene>
    <name evidence="2" type="primary">neuC</name>
    <name evidence="2" type="ORF">AADV58_14535</name>
</gene>
<keyword evidence="2" id="KW-0326">Glycosidase</keyword>
<evidence type="ECO:0000313" key="3">
    <source>
        <dbReference type="Proteomes" id="UP001479520"/>
    </source>
</evidence>
<organism evidence="2 3">
    <name type="scientific">Azonexus hydrophilus</name>
    <dbReference type="NCBI Taxonomy" id="418702"/>
    <lineage>
        <taxon>Bacteria</taxon>
        <taxon>Pseudomonadati</taxon>
        <taxon>Pseudomonadota</taxon>
        <taxon>Betaproteobacteria</taxon>
        <taxon>Rhodocyclales</taxon>
        <taxon>Azonexaceae</taxon>
        <taxon>Azonexus</taxon>
    </lineage>
</organism>
<dbReference type="Gene3D" id="3.40.50.2000">
    <property type="entry name" value="Glycogen Phosphorylase B"/>
    <property type="match status" value="2"/>
</dbReference>